<accession>G8JQ72</accession>
<dbReference type="GO" id="GO:0010314">
    <property type="term" value="F:phosphatidylinositol-5-phosphate binding"/>
    <property type="evidence" value="ECO:0007669"/>
    <property type="project" value="EnsemblFungi"/>
</dbReference>
<evidence type="ECO:0000313" key="8">
    <source>
        <dbReference type="Proteomes" id="UP000006790"/>
    </source>
</evidence>
<evidence type="ECO:0000259" key="6">
    <source>
        <dbReference type="PROSITE" id="PS51741"/>
    </source>
</evidence>
<dbReference type="GO" id="GO:0005096">
    <property type="term" value="F:GTPase activator activity"/>
    <property type="evidence" value="ECO:0007669"/>
    <property type="project" value="UniProtKB-KW"/>
</dbReference>
<dbReference type="GO" id="GO:0030479">
    <property type="term" value="C:actin cortical patch"/>
    <property type="evidence" value="ECO:0007669"/>
    <property type="project" value="EnsemblFungi"/>
</dbReference>
<keyword evidence="2 3" id="KW-0175">Coiled coil</keyword>
<evidence type="ECO:0000259" key="5">
    <source>
        <dbReference type="PROSITE" id="PS50238"/>
    </source>
</evidence>
<dbReference type="Gene3D" id="1.10.555.10">
    <property type="entry name" value="Rho GTPase activation protein"/>
    <property type="match status" value="1"/>
</dbReference>
<dbReference type="GO" id="GO:0030036">
    <property type="term" value="P:actin cytoskeleton organization"/>
    <property type="evidence" value="ECO:0007669"/>
    <property type="project" value="EnsemblFungi"/>
</dbReference>
<dbReference type="SMART" id="SM00324">
    <property type="entry name" value="RhoGAP"/>
    <property type="match status" value="1"/>
</dbReference>
<dbReference type="InterPro" id="IPR031160">
    <property type="entry name" value="F_BAR_dom"/>
</dbReference>
<gene>
    <name evidence="7" type="ordered locus">Ecym_2335</name>
</gene>
<dbReference type="PANTHER" id="PTHR23176">
    <property type="entry name" value="RHO/RAC/CDC GTPASE-ACTIVATING PROTEIN"/>
    <property type="match status" value="1"/>
</dbReference>
<dbReference type="InterPro" id="IPR050729">
    <property type="entry name" value="Rho-GAP"/>
</dbReference>
<feature type="coiled-coil region" evidence="3">
    <location>
        <begin position="137"/>
        <end position="171"/>
    </location>
</feature>
<dbReference type="GO" id="GO:0080025">
    <property type="term" value="F:phosphatidylinositol-3,5-bisphosphate binding"/>
    <property type="evidence" value="ECO:0007669"/>
    <property type="project" value="EnsemblFungi"/>
</dbReference>
<dbReference type="GO" id="GO:0032266">
    <property type="term" value="F:phosphatidylinositol-3-phosphate binding"/>
    <property type="evidence" value="ECO:0007669"/>
    <property type="project" value="EnsemblFungi"/>
</dbReference>
<dbReference type="RefSeq" id="XP_003644891.1">
    <property type="nucleotide sequence ID" value="XM_003644843.1"/>
</dbReference>
<feature type="compositionally biased region" description="Low complexity" evidence="4">
    <location>
        <begin position="339"/>
        <end position="355"/>
    </location>
</feature>
<feature type="region of interest" description="Disordered" evidence="4">
    <location>
        <begin position="415"/>
        <end position="434"/>
    </location>
</feature>
<feature type="compositionally biased region" description="Low complexity" evidence="4">
    <location>
        <begin position="366"/>
        <end position="389"/>
    </location>
</feature>
<feature type="compositionally biased region" description="Polar residues" evidence="4">
    <location>
        <begin position="390"/>
        <end position="399"/>
    </location>
</feature>
<dbReference type="InterPro" id="IPR000198">
    <property type="entry name" value="RhoGAP_dom"/>
</dbReference>
<proteinExistence type="predicted"/>
<feature type="region of interest" description="Disordered" evidence="4">
    <location>
        <begin position="339"/>
        <end position="399"/>
    </location>
</feature>
<sequence length="665" mass="74788">MSQTVKEPEGVPAQKGKNEVQVGGRQGLGDPMELLNAPEIQKLMESDVSPTALLNRLKMSLLMCVEFTKFVRKKYILEEEHAQEMSKAYKNFFPDTGASSLQASMHKVLEYDGKLAKVKMSYVSALQKIYDELSALLATMTKIRKTLKENSRRLEKEVADAIHSAEKAKSKYMALCQDWEKLKLVDPAKTKLTLRGSRTTREQEEELLRKIDTADLDYKQKVDYSTSLRNTYISNERPKIVTELKDLILELNTAVSIQLQKYAIWTENLILNSGVTIIPFETTLSSMKDHASSMNNQLDLFEYLSKYTSKNGTFINKSLIPVDYRKHPAMIKSGIFSTQSSSSSSFQTNLTTNTLPKRVISTSNESPFDSKPSPPTSSSAKSSPTPNSFPLNSGPQQPENSKMLIAAADKIPETRGKFGTLDPGSRKGGQSQPSLVTSIVTTFGSQSPISKAESMNTLPPGVSNNMKTFSVPLEDLLEYEQDLVPAIVRQCIYVVDKYGLYLEGIYRRSANVLDVSRLREDIDKDPSNISMLLPPKNYTDSDIYLVGSLLKTFFASLPDPLLSRSMSDELTTCLSIENPTTRKNYLHGLIYKLPDCQYWTLRSLIFHLKRVLDREEENRMNRKALCIIWGPTIVPPKTDDINDVNHQINVMDVLFDVADQAFEPE</sequence>
<dbReference type="SUPFAM" id="SSF48350">
    <property type="entry name" value="GTPase activation domain, GAP"/>
    <property type="match status" value="1"/>
</dbReference>
<reference evidence="8" key="1">
    <citation type="journal article" date="2012" name="G3 (Bethesda)">
        <title>Pichia sorbitophila, an interspecies yeast hybrid reveals early steps of genome resolution following polyploidization.</title>
        <authorList>
            <person name="Leh Louis V."/>
            <person name="Despons L."/>
            <person name="Friedrich A."/>
            <person name="Martin T."/>
            <person name="Durrens P."/>
            <person name="Casaregola S."/>
            <person name="Neuveglise C."/>
            <person name="Fairhead C."/>
            <person name="Marck C."/>
            <person name="Cruz J.A."/>
            <person name="Straub M.L."/>
            <person name="Kugler V."/>
            <person name="Sacerdot C."/>
            <person name="Uzunov Z."/>
            <person name="Thierry A."/>
            <person name="Weiss S."/>
            <person name="Bleykasten C."/>
            <person name="De Montigny J."/>
            <person name="Jacques N."/>
            <person name="Jung P."/>
            <person name="Lemaire M."/>
            <person name="Mallet S."/>
            <person name="Morel G."/>
            <person name="Richard G.F."/>
            <person name="Sarkar A."/>
            <person name="Savel G."/>
            <person name="Schacherer J."/>
            <person name="Seret M.L."/>
            <person name="Talla E."/>
            <person name="Samson G."/>
            <person name="Jubin C."/>
            <person name="Poulain J."/>
            <person name="Vacherie B."/>
            <person name="Barbe V."/>
            <person name="Pelletier E."/>
            <person name="Sherman D.J."/>
            <person name="Westhof E."/>
            <person name="Weissenbach J."/>
            <person name="Baret P.V."/>
            <person name="Wincker P."/>
            <person name="Gaillardin C."/>
            <person name="Dujon B."/>
            <person name="Souciet J.L."/>
        </authorList>
    </citation>
    <scope>NUCLEOTIDE SEQUENCE [LARGE SCALE GENOMIC DNA]</scope>
    <source>
        <strain evidence="8">CBS 270.75 / DBVPG 7215 / KCTC 17166 / NRRL Y-17582</strain>
    </source>
</reference>
<dbReference type="EMBL" id="CP002498">
    <property type="protein sequence ID" value="AET38074.1"/>
    <property type="molecule type" value="Genomic_DNA"/>
</dbReference>
<dbReference type="FunFam" id="1.20.1270.60:FF:000063">
    <property type="entry name" value="Rho GTPase activator"/>
    <property type="match status" value="1"/>
</dbReference>
<organism evidence="7 8">
    <name type="scientific">Eremothecium cymbalariae (strain CBS 270.75 / DBVPG 7215 / KCTC 17166 / NRRL Y-17582)</name>
    <name type="common">Yeast</name>
    <dbReference type="NCBI Taxonomy" id="931890"/>
    <lineage>
        <taxon>Eukaryota</taxon>
        <taxon>Fungi</taxon>
        <taxon>Dikarya</taxon>
        <taxon>Ascomycota</taxon>
        <taxon>Saccharomycotina</taxon>
        <taxon>Saccharomycetes</taxon>
        <taxon>Saccharomycetales</taxon>
        <taxon>Saccharomycetaceae</taxon>
        <taxon>Eremothecium</taxon>
    </lineage>
</organism>
<dbReference type="GO" id="GO:0042802">
    <property type="term" value="F:identical protein binding"/>
    <property type="evidence" value="ECO:0007669"/>
    <property type="project" value="EnsemblFungi"/>
</dbReference>
<dbReference type="Gene3D" id="1.20.1270.60">
    <property type="entry name" value="Arfaptin homology (AH) domain/BAR domain"/>
    <property type="match status" value="1"/>
</dbReference>
<evidence type="ECO:0008006" key="9">
    <source>
        <dbReference type="Google" id="ProtNLM"/>
    </source>
</evidence>
<dbReference type="eggNOG" id="KOG1450">
    <property type="taxonomic scope" value="Eukaryota"/>
</dbReference>
<dbReference type="AlphaFoldDB" id="G8JQ72"/>
<dbReference type="InParanoid" id="G8JQ72"/>
<dbReference type="KEGG" id="erc:Ecym_2335"/>
<dbReference type="Pfam" id="PF00620">
    <property type="entry name" value="RhoGAP"/>
    <property type="match status" value="1"/>
</dbReference>
<evidence type="ECO:0000256" key="4">
    <source>
        <dbReference type="SAM" id="MobiDB-lite"/>
    </source>
</evidence>
<dbReference type="GO" id="GO:0005933">
    <property type="term" value="C:cellular bud"/>
    <property type="evidence" value="ECO:0007669"/>
    <property type="project" value="EnsemblFungi"/>
</dbReference>
<dbReference type="SUPFAM" id="SSF103657">
    <property type="entry name" value="BAR/IMD domain-like"/>
    <property type="match status" value="1"/>
</dbReference>
<dbReference type="Pfam" id="PF00611">
    <property type="entry name" value="FCH"/>
    <property type="match status" value="1"/>
</dbReference>
<dbReference type="OrthoDB" id="437889at2759"/>
<dbReference type="GO" id="GO:0005546">
    <property type="term" value="F:phosphatidylinositol-4,5-bisphosphate binding"/>
    <property type="evidence" value="ECO:0007669"/>
    <property type="project" value="EnsemblFungi"/>
</dbReference>
<dbReference type="HOGENOM" id="CLU_010730_2_0_1"/>
<dbReference type="GeneID" id="11473063"/>
<name>G8JQ72_ERECY</name>
<dbReference type="OMA" id="DSGWQAR"/>
<dbReference type="STRING" id="931890.G8JQ72"/>
<dbReference type="InterPro" id="IPR027267">
    <property type="entry name" value="AH/BAR_dom_sf"/>
</dbReference>
<feature type="domain" description="Rho-GAP" evidence="5">
    <location>
        <begin position="471"/>
        <end position="662"/>
    </location>
</feature>
<evidence type="ECO:0000256" key="2">
    <source>
        <dbReference type="PROSITE-ProRule" id="PRU01077"/>
    </source>
</evidence>
<dbReference type="GO" id="GO:0010447">
    <property type="term" value="P:response to acidic pH"/>
    <property type="evidence" value="ECO:0007669"/>
    <property type="project" value="EnsemblFungi"/>
</dbReference>
<keyword evidence="1" id="KW-0343">GTPase activation</keyword>
<dbReference type="PROSITE" id="PS50238">
    <property type="entry name" value="RHOGAP"/>
    <property type="match status" value="1"/>
</dbReference>
<protein>
    <recommendedName>
        <fullName evidence="9">Rho-GAP domain-containing protein</fullName>
    </recommendedName>
</protein>
<dbReference type="GO" id="GO:0007165">
    <property type="term" value="P:signal transduction"/>
    <property type="evidence" value="ECO:0007669"/>
    <property type="project" value="InterPro"/>
</dbReference>
<feature type="domain" description="F-BAR" evidence="6">
    <location>
        <begin position="38"/>
        <end position="299"/>
    </location>
</feature>
<dbReference type="Proteomes" id="UP000006790">
    <property type="component" value="Chromosome 2"/>
</dbReference>
<feature type="region of interest" description="Disordered" evidence="4">
    <location>
        <begin position="1"/>
        <end position="28"/>
    </location>
</feature>
<dbReference type="SMART" id="SM00055">
    <property type="entry name" value="FCH"/>
    <property type="match status" value="1"/>
</dbReference>
<evidence type="ECO:0000313" key="7">
    <source>
        <dbReference type="EMBL" id="AET38074.1"/>
    </source>
</evidence>
<dbReference type="GO" id="GO:0006970">
    <property type="term" value="P:response to osmotic stress"/>
    <property type="evidence" value="ECO:0007669"/>
    <property type="project" value="EnsemblFungi"/>
</dbReference>
<evidence type="ECO:0000256" key="3">
    <source>
        <dbReference type="SAM" id="Coils"/>
    </source>
</evidence>
<dbReference type="InterPro" id="IPR001060">
    <property type="entry name" value="FCH_dom"/>
</dbReference>
<dbReference type="InterPro" id="IPR008936">
    <property type="entry name" value="Rho_GTPase_activation_prot"/>
</dbReference>
<dbReference type="GO" id="GO:0010508">
    <property type="term" value="P:positive regulation of autophagy"/>
    <property type="evidence" value="ECO:0007669"/>
    <property type="project" value="EnsemblFungi"/>
</dbReference>
<dbReference type="PANTHER" id="PTHR23176:SF128">
    <property type="entry name" value="RHO GTPASE-ACTIVATING PROTEIN RGD1"/>
    <property type="match status" value="1"/>
</dbReference>
<dbReference type="PROSITE" id="PS51741">
    <property type="entry name" value="F_BAR"/>
    <property type="match status" value="1"/>
</dbReference>
<dbReference type="GO" id="GO:0070273">
    <property type="term" value="F:phosphatidylinositol-4-phosphate binding"/>
    <property type="evidence" value="ECO:0007669"/>
    <property type="project" value="EnsemblFungi"/>
</dbReference>
<evidence type="ECO:0000256" key="1">
    <source>
        <dbReference type="ARBA" id="ARBA00022468"/>
    </source>
</evidence>
<dbReference type="FunCoup" id="G8JQ72">
    <property type="interactions" value="157"/>
</dbReference>
<keyword evidence="8" id="KW-1185">Reference proteome</keyword>